<accession>A0ACB8SWS9</accession>
<dbReference type="EMBL" id="MU277219">
    <property type="protein sequence ID" value="KAI0060371.1"/>
    <property type="molecule type" value="Genomic_DNA"/>
</dbReference>
<sequence>MSAHGWRVFLGKFNFFRIHLVAFTLIPLISAAIFFASNGEFHVGYTDALFTCISAMTGTGLQPFDLSGITPWQQVILVILELTGSPVAVSWIAVYVRKRYFTTHLRWIVHSEFQRTRTREAVGTDLPRGRYMTSRSIRRRAAHTKEDTKQDNEYLSAQSGHRNYSSDVIQIHRVDTAPRPIASMDIDASLKPYTRSPERFASLGIPGLELGLPPEGDVNGSRSPGGTRTRRRPSRRGTVQTINPEQTDDAFGGFGDPFQWIFRLFKRTFPRANQRVQRTMTIDGASSLLVPAHAGEVPEGAKPVPYLSFPVRVAHNSRFLRLSDDDCEELGGIEYRALNALLWIVPLYYIGTLSVAFVVIAPYMSLPRWKHNFLPPNQHKVINPVWYSLFEIVGAWANTGMSLVDQNLIPFQRAYPMIILLMYCVLAGATGFPVFLRFMIWAIYKFCPRASRLRETLHFLLDHPRRCFIYMFPSQQTWFLFTVLLLLNMTDWFFFLVLDIGNPTVEAIPVGVRILLGAAQAVAVRLAGFQAVPVAALAPAVKVLYCTMMYVSAYPVAMSVRSTNVYEEKSLGVFSEDDEDINDIDDPRAYPDTDSRVAIWGRYLARHVRRQLSFDMWWLCLALFLLCIIERENLNNPDNFAWFNIFALIFELVSAYATVGLSLGIPTANYSLVGAMHTLSKLIIGLVMLRGRHRGLPVALDRAVLLPTEFLQKASEKAREMKRREVAEKLPAIRENPHST</sequence>
<reference evidence="1" key="1">
    <citation type="submission" date="2021-03" db="EMBL/GenBank/DDBJ databases">
        <authorList>
            <consortium name="DOE Joint Genome Institute"/>
            <person name="Ahrendt S."/>
            <person name="Looney B.P."/>
            <person name="Miyauchi S."/>
            <person name="Morin E."/>
            <person name="Drula E."/>
            <person name="Courty P.E."/>
            <person name="Chicoki N."/>
            <person name="Fauchery L."/>
            <person name="Kohler A."/>
            <person name="Kuo A."/>
            <person name="Labutti K."/>
            <person name="Pangilinan J."/>
            <person name="Lipzen A."/>
            <person name="Riley R."/>
            <person name="Andreopoulos W."/>
            <person name="He G."/>
            <person name="Johnson J."/>
            <person name="Barry K.W."/>
            <person name="Grigoriev I.V."/>
            <person name="Nagy L."/>
            <person name="Hibbett D."/>
            <person name="Henrissat B."/>
            <person name="Matheny P.B."/>
            <person name="Labbe J."/>
            <person name="Martin F."/>
        </authorList>
    </citation>
    <scope>NUCLEOTIDE SEQUENCE</scope>
    <source>
        <strain evidence="1">HHB10654</strain>
    </source>
</reference>
<evidence type="ECO:0000313" key="1">
    <source>
        <dbReference type="EMBL" id="KAI0060371.1"/>
    </source>
</evidence>
<proteinExistence type="predicted"/>
<dbReference type="Proteomes" id="UP000814140">
    <property type="component" value="Unassembled WGS sequence"/>
</dbReference>
<evidence type="ECO:0000313" key="2">
    <source>
        <dbReference type="Proteomes" id="UP000814140"/>
    </source>
</evidence>
<keyword evidence="2" id="KW-1185">Reference proteome</keyword>
<comment type="caution">
    <text evidence="1">The sequence shown here is derived from an EMBL/GenBank/DDBJ whole genome shotgun (WGS) entry which is preliminary data.</text>
</comment>
<organism evidence="1 2">
    <name type="scientific">Artomyces pyxidatus</name>
    <dbReference type="NCBI Taxonomy" id="48021"/>
    <lineage>
        <taxon>Eukaryota</taxon>
        <taxon>Fungi</taxon>
        <taxon>Dikarya</taxon>
        <taxon>Basidiomycota</taxon>
        <taxon>Agaricomycotina</taxon>
        <taxon>Agaricomycetes</taxon>
        <taxon>Russulales</taxon>
        <taxon>Auriscalpiaceae</taxon>
        <taxon>Artomyces</taxon>
    </lineage>
</organism>
<gene>
    <name evidence="1" type="ORF">BV25DRAFT_1827851</name>
</gene>
<name>A0ACB8SWS9_9AGAM</name>
<protein>
    <submittedName>
        <fullName evidence="1">TrkH-domain-containing protein</fullName>
    </submittedName>
</protein>
<reference evidence="1" key="2">
    <citation type="journal article" date="2022" name="New Phytol.">
        <title>Evolutionary transition to the ectomycorrhizal habit in the genomes of a hyperdiverse lineage of mushroom-forming fungi.</title>
        <authorList>
            <person name="Looney B."/>
            <person name="Miyauchi S."/>
            <person name="Morin E."/>
            <person name="Drula E."/>
            <person name="Courty P.E."/>
            <person name="Kohler A."/>
            <person name="Kuo A."/>
            <person name="LaButti K."/>
            <person name="Pangilinan J."/>
            <person name="Lipzen A."/>
            <person name="Riley R."/>
            <person name="Andreopoulos W."/>
            <person name="He G."/>
            <person name="Johnson J."/>
            <person name="Nolan M."/>
            <person name="Tritt A."/>
            <person name="Barry K.W."/>
            <person name="Grigoriev I.V."/>
            <person name="Nagy L.G."/>
            <person name="Hibbett D."/>
            <person name="Henrissat B."/>
            <person name="Matheny P.B."/>
            <person name="Labbe J."/>
            <person name="Martin F.M."/>
        </authorList>
    </citation>
    <scope>NUCLEOTIDE SEQUENCE</scope>
    <source>
        <strain evidence="1">HHB10654</strain>
    </source>
</reference>